<proteinExistence type="predicted"/>
<dbReference type="InterPro" id="IPR001347">
    <property type="entry name" value="SIS_dom"/>
</dbReference>
<sequence length="383" mass="40392">MFDPSPRLMTCCGPILEGPTLDDSVLTPAAAQALVRNAARRGAYAALAVAELSGEIAAIAQTISDRLGAGGKLLVFGNGGSAACAQHFAAEFTGKLASDRVPFPAISLTVDTSAMTAIANDYGYEHVFSRQVRALATSADVVVGISTSGTSKNVAVAIAAGRDKGAFTIALTGSRNELAADASLSVPLRETARVQEAHDLILHELAQLSERHLVPEIDDDASADRFPFILTEAELEAYRAWLRSSGQTLSTTNGVFDLLHAGHRASLSAARATGDQLCVLVNSDESVRRIKGESRPVRPLADRLADLSHVVAVDHVVVMDDDDPRRLLSHLAPDVHAKGADYRGLDLLEASTVEAAGGEVRYLELLDGYSTTAQITSAGESRR</sequence>
<dbReference type="InterPro" id="IPR050099">
    <property type="entry name" value="SIS_GmhA/DiaA_subfam"/>
</dbReference>
<evidence type="ECO:0000313" key="2">
    <source>
        <dbReference type="EMBL" id="MBW9111863.1"/>
    </source>
</evidence>
<feature type="domain" description="SIS" evidence="1">
    <location>
        <begin position="63"/>
        <end position="218"/>
    </location>
</feature>
<dbReference type="NCBIfam" id="TIGR00125">
    <property type="entry name" value="cyt_tran_rel"/>
    <property type="match status" value="1"/>
</dbReference>
<dbReference type="PANTHER" id="PTHR30390">
    <property type="entry name" value="SEDOHEPTULOSE 7-PHOSPHATE ISOMERASE / DNAA INITIATOR-ASSOCIATING FACTOR FOR REPLICATION INITIATION"/>
    <property type="match status" value="1"/>
</dbReference>
<dbReference type="InterPro" id="IPR046348">
    <property type="entry name" value="SIS_dom_sf"/>
</dbReference>
<dbReference type="Pfam" id="PF13580">
    <property type="entry name" value="SIS_2"/>
    <property type="match status" value="1"/>
</dbReference>
<organism evidence="2 3">
    <name type="scientific">Microbacterium ureisolvens</name>
    <dbReference type="NCBI Taxonomy" id="2781186"/>
    <lineage>
        <taxon>Bacteria</taxon>
        <taxon>Bacillati</taxon>
        <taxon>Actinomycetota</taxon>
        <taxon>Actinomycetes</taxon>
        <taxon>Micrococcales</taxon>
        <taxon>Microbacteriaceae</taxon>
        <taxon>Microbacterium</taxon>
    </lineage>
</organism>
<dbReference type="SUPFAM" id="SSF52374">
    <property type="entry name" value="Nucleotidylyl transferase"/>
    <property type="match status" value="1"/>
</dbReference>
<dbReference type="EMBL" id="JAEUAX010000018">
    <property type="protein sequence ID" value="MBW9111863.1"/>
    <property type="molecule type" value="Genomic_DNA"/>
</dbReference>
<dbReference type="PROSITE" id="PS51464">
    <property type="entry name" value="SIS"/>
    <property type="match status" value="1"/>
</dbReference>
<protein>
    <submittedName>
        <fullName evidence="2">SIS domain-containing protein</fullName>
    </submittedName>
</protein>
<dbReference type="SUPFAM" id="SSF53697">
    <property type="entry name" value="SIS domain"/>
    <property type="match status" value="1"/>
</dbReference>
<dbReference type="Gene3D" id="3.40.50.620">
    <property type="entry name" value="HUPs"/>
    <property type="match status" value="1"/>
</dbReference>
<dbReference type="InterPro" id="IPR004821">
    <property type="entry name" value="Cyt_trans-like"/>
</dbReference>
<evidence type="ECO:0000259" key="1">
    <source>
        <dbReference type="PROSITE" id="PS51464"/>
    </source>
</evidence>
<dbReference type="Gene3D" id="3.40.50.10490">
    <property type="entry name" value="Glucose-6-phosphate isomerase like protein, domain 1"/>
    <property type="match status" value="1"/>
</dbReference>
<comment type="caution">
    <text evidence="2">The sequence shown here is derived from an EMBL/GenBank/DDBJ whole genome shotgun (WGS) entry which is preliminary data.</text>
</comment>
<name>A0ABS7I2T1_9MICO</name>
<gene>
    <name evidence="2" type="ORF">JNB61_19010</name>
</gene>
<accession>A0ABS7I2T1</accession>
<dbReference type="CDD" id="cd05006">
    <property type="entry name" value="SIS_GmhA"/>
    <property type="match status" value="1"/>
</dbReference>
<dbReference type="Pfam" id="PF01467">
    <property type="entry name" value="CTP_transf_like"/>
    <property type="match status" value="1"/>
</dbReference>
<reference evidence="2 3" key="1">
    <citation type="journal article" date="2021" name="MBio">
        <title>Poor Competitiveness of Bradyrhizobium in Pigeon Pea Root Colonization in Indian Soils.</title>
        <authorList>
            <person name="Chalasani D."/>
            <person name="Basu A."/>
            <person name="Pullabhotla S.V.S.R.N."/>
            <person name="Jorrin B."/>
            <person name="Neal A.L."/>
            <person name="Poole P.S."/>
            <person name="Podile A.R."/>
            <person name="Tkacz A."/>
        </authorList>
    </citation>
    <scope>NUCLEOTIDE SEQUENCE [LARGE SCALE GENOMIC DNA]</scope>
    <source>
        <strain evidence="2 3">HU12</strain>
    </source>
</reference>
<dbReference type="Proteomes" id="UP000777440">
    <property type="component" value="Unassembled WGS sequence"/>
</dbReference>
<evidence type="ECO:0000313" key="3">
    <source>
        <dbReference type="Proteomes" id="UP000777440"/>
    </source>
</evidence>
<dbReference type="InterPro" id="IPR014729">
    <property type="entry name" value="Rossmann-like_a/b/a_fold"/>
</dbReference>
<dbReference type="InterPro" id="IPR035461">
    <property type="entry name" value="GmhA/DiaA"/>
</dbReference>
<keyword evidence="3" id="KW-1185">Reference proteome</keyword>